<evidence type="ECO:0000313" key="2">
    <source>
        <dbReference type="Proteomes" id="UP001225378"/>
    </source>
</evidence>
<sequence>MKYSTHINLSGIDHYRLSDCTDLDDWLILDYIHDWSRSRSLGVCRRGDYVWLNFKTALDQMPILRVKEKSGISKRIKKLTALGLIVTHQDDEDKRLFVKLTELFFKVMGYRKDEKKGVDLNQQGVDSDQHSLENYYNLSIINQVGETEIFPMNLEWKPDVALFQSLLKKAGFKLSQVDRVWEADFITYWWSNPERQYTQEEWTRRLALRMIDYLQSPGLFDRLQGVYTDE</sequence>
<gene>
    <name evidence="1" type="ORF">Q9L42_010480</name>
</gene>
<keyword evidence="2" id="KW-1185">Reference proteome</keyword>
<dbReference type="RefSeq" id="WP_349431025.1">
    <property type="nucleotide sequence ID" value="NZ_CP157743.1"/>
</dbReference>
<protein>
    <submittedName>
        <fullName evidence="1">DnaT-like ssDNA-binding domain-containing protein</fullName>
    </submittedName>
</protein>
<dbReference type="EMBL" id="CP157743">
    <property type="protein sequence ID" value="XBS18802.1"/>
    <property type="molecule type" value="Genomic_DNA"/>
</dbReference>
<name>A0AAU7NPB6_9GAMM</name>
<dbReference type="Gene3D" id="1.10.8.1180">
    <property type="match status" value="1"/>
</dbReference>
<proteinExistence type="predicted"/>
<organism evidence="1 2">
    <name type="scientific">Methylomarinum roseum</name>
    <dbReference type="NCBI Taxonomy" id="3067653"/>
    <lineage>
        <taxon>Bacteria</taxon>
        <taxon>Pseudomonadati</taxon>
        <taxon>Pseudomonadota</taxon>
        <taxon>Gammaproteobacteria</taxon>
        <taxon>Methylococcales</taxon>
        <taxon>Methylococcaceae</taxon>
        <taxon>Methylomarinum</taxon>
    </lineage>
</organism>
<accession>A0AAU7NPB6</accession>
<evidence type="ECO:0000313" key="1">
    <source>
        <dbReference type="EMBL" id="XBS18802.1"/>
    </source>
</evidence>
<dbReference type="Proteomes" id="UP001225378">
    <property type="component" value="Chromosome"/>
</dbReference>
<dbReference type="KEGG" id="mech:Q9L42_010480"/>
<reference evidence="1 2" key="1">
    <citation type="journal article" date="2024" name="Microbiology">
        <title>Methylomarinum rosea sp. nov., a novel halophilic methanotrophic bacterium from the hypersaline Lake Elton.</title>
        <authorList>
            <person name="Suleimanov R.Z."/>
            <person name="Oshkin I.Y."/>
            <person name="Danilova O.V."/>
            <person name="Suzina N.E."/>
            <person name="Dedysh S.N."/>
        </authorList>
    </citation>
    <scope>NUCLEOTIDE SEQUENCE [LARGE SCALE GENOMIC DNA]</scope>
    <source>
        <strain evidence="1 2">Ch1-1</strain>
    </source>
</reference>
<dbReference type="AlphaFoldDB" id="A0AAU7NPB6"/>